<feature type="domain" description="HD" evidence="1">
    <location>
        <begin position="47"/>
        <end position="139"/>
    </location>
</feature>
<gene>
    <name evidence="2" type="ORF">ENS82_00210</name>
</gene>
<dbReference type="CDD" id="cd00077">
    <property type="entry name" value="HDc"/>
    <property type="match status" value="1"/>
</dbReference>
<dbReference type="AlphaFoldDB" id="A0A7C3DE84"/>
<organism evidence="2">
    <name type="scientific">Meiothermus ruber</name>
    <dbReference type="NCBI Taxonomy" id="277"/>
    <lineage>
        <taxon>Bacteria</taxon>
        <taxon>Thermotogati</taxon>
        <taxon>Deinococcota</taxon>
        <taxon>Deinococci</taxon>
        <taxon>Thermales</taxon>
        <taxon>Thermaceae</taxon>
        <taxon>Meiothermus</taxon>
    </lineage>
</organism>
<dbReference type="EMBL" id="DSWI01000007">
    <property type="protein sequence ID" value="HFG19130.1"/>
    <property type="molecule type" value="Genomic_DNA"/>
</dbReference>
<proteinExistence type="predicted"/>
<sequence length="153" mass="17933">MWLRLKRLYKAFVPAQAQPDDAWALAELSIEEAHLYKAMDVRDREHAVRVAKRLLERYPDAPSYAVRAALLHDCGKALRPYRPLERILTGLISLDVPIEPLHKGWRGAWQIRQHHPEYGAMRILEPQVAQIVREHHQPVSLWAKRLHEVDEEF</sequence>
<protein>
    <submittedName>
        <fullName evidence="2">HD domain-containing protein</fullName>
    </submittedName>
</protein>
<dbReference type="SUPFAM" id="SSF109604">
    <property type="entry name" value="HD-domain/PDEase-like"/>
    <property type="match status" value="1"/>
</dbReference>
<dbReference type="Pfam" id="PF01966">
    <property type="entry name" value="HD"/>
    <property type="match status" value="1"/>
</dbReference>
<accession>A0A7C3DE84</accession>
<reference evidence="2" key="1">
    <citation type="journal article" date="2020" name="mSystems">
        <title>Genome- and Community-Level Interaction Insights into Carbon Utilization and Element Cycling Functions of Hydrothermarchaeota in Hydrothermal Sediment.</title>
        <authorList>
            <person name="Zhou Z."/>
            <person name="Liu Y."/>
            <person name="Xu W."/>
            <person name="Pan J."/>
            <person name="Luo Z.H."/>
            <person name="Li M."/>
        </authorList>
    </citation>
    <scope>NUCLEOTIDE SEQUENCE [LARGE SCALE GENOMIC DNA]</scope>
    <source>
        <strain evidence="2">SpSt-524</strain>
    </source>
</reference>
<dbReference type="Gene3D" id="1.10.3210.10">
    <property type="entry name" value="Hypothetical protein af1432"/>
    <property type="match status" value="1"/>
</dbReference>
<comment type="caution">
    <text evidence="2">The sequence shown here is derived from an EMBL/GenBank/DDBJ whole genome shotgun (WGS) entry which is preliminary data.</text>
</comment>
<name>A0A7C3DE84_MEIRU</name>
<dbReference type="InterPro" id="IPR006674">
    <property type="entry name" value="HD_domain"/>
</dbReference>
<dbReference type="InterPro" id="IPR003607">
    <property type="entry name" value="HD/PDEase_dom"/>
</dbReference>
<evidence type="ECO:0000259" key="1">
    <source>
        <dbReference type="Pfam" id="PF01966"/>
    </source>
</evidence>
<evidence type="ECO:0000313" key="2">
    <source>
        <dbReference type="EMBL" id="HFG19130.1"/>
    </source>
</evidence>